<dbReference type="EMBL" id="CZPT02000494">
    <property type="protein sequence ID" value="SCU66029.1"/>
    <property type="molecule type" value="Genomic_DNA"/>
</dbReference>
<evidence type="ECO:0000256" key="4">
    <source>
        <dbReference type="ARBA" id="ARBA00022917"/>
    </source>
</evidence>
<reference evidence="8" key="1">
    <citation type="submission" date="2016-09" db="EMBL/GenBank/DDBJ databases">
        <authorList>
            <person name="Hebert L."/>
            <person name="Moumen B."/>
        </authorList>
    </citation>
    <scope>NUCLEOTIDE SEQUENCE [LARGE SCALE GENOMIC DNA]</scope>
    <source>
        <strain evidence="8">OVI</strain>
    </source>
</reference>
<dbReference type="GO" id="GO:0005852">
    <property type="term" value="C:eukaryotic translation initiation factor 3 complex"/>
    <property type="evidence" value="ECO:0007669"/>
    <property type="project" value="InterPro"/>
</dbReference>
<evidence type="ECO:0000256" key="2">
    <source>
        <dbReference type="ARBA" id="ARBA00022540"/>
    </source>
</evidence>
<keyword evidence="2" id="KW-0396">Initiation factor</keyword>
<protein>
    <submittedName>
        <fullName evidence="8">RNA-binding protein, putative</fullName>
    </submittedName>
</protein>
<evidence type="ECO:0000313" key="8">
    <source>
        <dbReference type="EMBL" id="SCU66029.1"/>
    </source>
</evidence>
<dbReference type="InterPro" id="IPR035979">
    <property type="entry name" value="RBD_domain_sf"/>
</dbReference>
<dbReference type="GO" id="GO:0003743">
    <property type="term" value="F:translation initiation factor activity"/>
    <property type="evidence" value="ECO:0007669"/>
    <property type="project" value="UniProtKB-KW"/>
</dbReference>
<dbReference type="AlphaFoldDB" id="A0A1G4I2J1"/>
<dbReference type="InterPro" id="IPR000504">
    <property type="entry name" value="RRM_dom"/>
</dbReference>
<accession>A0A1G4I2J1</accession>
<evidence type="ECO:0000256" key="1">
    <source>
        <dbReference type="ARBA" id="ARBA00022490"/>
    </source>
</evidence>
<evidence type="ECO:0000256" key="3">
    <source>
        <dbReference type="ARBA" id="ARBA00022884"/>
    </source>
</evidence>
<keyword evidence="1" id="KW-0963">Cytoplasm</keyword>
<name>A0A1G4I2J1_TRYEQ</name>
<dbReference type="PANTHER" id="PTHR10352">
    <property type="entry name" value="EUKARYOTIC TRANSLATION INITIATION FACTOR 3 SUBUNIT G"/>
    <property type="match status" value="1"/>
</dbReference>
<feature type="region of interest" description="Disordered" evidence="6">
    <location>
        <begin position="1"/>
        <end position="20"/>
    </location>
</feature>
<dbReference type="SMART" id="SM00360">
    <property type="entry name" value="RRM"/>
    <property type="match status" value="1"/>
</dbReference>
<dbReference type="VEuPathDB" id="TriTrypDB:TEOVI_000515200"/>
<dbReference type="GeneID" id="92379092"/>
<dbReference type="InterPro" id="IPR034240">
    <property type="entry name" value="eIF3G_RRM"/>
</dbReference>
<dbReference type="CDD" id="cd12408">
    <property type="entry name" value="RRM_eIF3G_like"/>
    <property type="match status" value="1"/>
</dbReference>
<keyword evidence="4" id="KW-0648">Protein biosynthesis</keyword>
<comment type="caution">
    <text evidence="8">The sequence shown here is derived from an EMBL/GenBank/DDBJ whole genome shotgun (WGS) entry which is preliminary data.</text>
</comment>
<dbReference type="Pfam" id="PF00076">
    <property type="entry name" value="RRM_1"/>
    <property type="match status" value="1"/>
</dbReference>
<evidence type="ECO:0000256" key="5">
    <source>
        <dbReference type="PROSITE-ProRule" id="PRU00176"/>
    </source>
</evidence>
<dbReference type="PROSITE" id="PS50102">
    <property type="entry name" value="RRM"/>
    <property type="match status" value="1"/>
</dbReference>
<feature type="domain" description="RRM" evidence="7">
    <location>
        <begin position="185"/>
        <end position="265"/>
    </location>
</feature>
<keyword evidence="9" id="KW-1185">Reference proteome</keyword>
<evidence type="ECO:0000313" key="9">
    <source>
        <dbReference type="Proteomes" id="UP000195570"/>
    </source>
</evidence>
<dbReference type="InterPro" id="IPR012677">
    <property type="entry name" value="Nucleotide-bd_a/b_plait_sf"/>
</dbReference>
<dbReference type="SUPFAM" id="SSF54928">
    <property type="entry name" value="RNA-binding domain, RBD"/>
    <property type="match status" value="1"/>
</dbReference>
<organism evidence="8 9">
    <name type="scientific">Trypanosoma equiperdum</name>
    <dbReference type="NCBI Taxonomy" id="5694"/>
    <lineage>
        <taxon>Eukaryota</taxon>
        <taxon>Discoba</taxon>
        <taxon>Euglenozoa</taxon>
        <taxon>Kinetoplastea</taxon>
        <taxon>Metakinetoplastina</taxon>
        <taxon>Trypanosomatida</taxon>
        <taxon>Trypanosomatidae</taxon>
        <taxon>Trypanosoma</taxon>
    </lineage>
</organism>
<evidence type="ECO:0000259" key="7">
    <source>
        <dbReference type="PROSITE" id="PS50102"/>
    </source>
</evidence>
<sequence>MATWADDMEPIALGEDFGGNQLTPQEAKALADKEAAWKNAKVVTETITDAENKQYEIVKRVLQYRVDREATPVDVRAKWKRFGRATNPADQKDLVSRDPPIVLELGEVDPFERMAREEVMRLMNEVERYTVEVKDVHLARYAKVKEEQERAAKEAAAPDDQGKERTWAAARGDKTSVQHKEDTDRRLRITNISDDISREELYNIFNTDEYRIDKLFLPTDGKTSNYRGFAFITFETPEQAERCLSRTKGVARFKNTVMHIVRALPEGAKQRN</sequence>
<dbReference type="Gene3D" id="3.30.70.330">
    <property type="match status" value="1"/>
</dbReference>
<dbReference type="Proteomes" id="UP000195570">
    <property type="component" value="Unassembled WGS sequence"/>
</dbReference>
<evidence type="ECO:0000256" key="6">
    <source>
        <dbReference type="SAM" id="MobiDB-lite"/>
    </source>
</evidence>
<dbReference type="InterPro" id="IPR017334">
    <property type="entry name" value="eIF3_g"/>
</dbReference>
<dbReference type="RefSeq" id="XP_067077520.1">
    <property type="nucleotide sequence ID" value="XM_067221419.1"/>
</dbReference>
<dbReference type="GO" id="GO:0003723">
    <property type="term" value="F:RNA binding"/>
    <property type="evidence" value="ECO:0007669"/>
    <property type="project" value="UniProtKB-UniRule"/>
</dbReference>
<proteinExistence type="predicted"/>
<dbReference type="PIRSF" id="PIRSF037949">
    <property type="entry name" value="Transl_init_eIF-3_RNA-bind"/>
    <property type="match status" value="1"/>
</dbReference>
<gene>
    <name evidence="8" type="ORF">TEOVI_000515200</name>
</gene>
<keyword evidence="3 5" id="KW-0694">RNA-binding</keyword>